<dbReference type="Pfam" id="PF14833">
    <property type="entry name" value="NAD_binding_11"/>
    <property type="match status" value="1"/>
</dbReference>
<evidence type="ECO:0000313" key="5">
    <source>
        <dbReference type="Proteomes" id="UP000326759"/>
    </source>
</evidence>
<dbReference type="OrthoDB" id="435038at2759"/>
<gene>
    <name evidence="4" type="primary">Hibadh</name>
    <name evidence="4" type="ORF">Anas_07382</name>
</gene>
<dbReference type="PANTHER" id="PTHR22981">
    <property type="entry name" value="3-HYDROXYISOBUTYRATE DEHYDROGENASE-RELATED"/>
    <property type="match status" value="1"/>
</dbReference>
<feature type="domain" description="3-hydroxyisobutyrate dehydrogenase-like NAD-binding" evidence="3">
    <location>
        <begin position="3"/>
        <end position="66"/>
    </location>
</feature>
<evidence type="ECO:0000256" key="1">
    <source>
        <dbReference type="ARBA" id="ARBA00023002"/>
    </source>
</evidence>
<accession>A0A5N5SYT8</accession>
<dbReference type="GO" id="GO:0008442">
    <property type="term" value="F:3-hydroxyisobutyrate dehydrogenase activity"/>
    <property type="evidence" value="ECO:0007669"/>
    <property type="project" value="TreeGrafter"/>
</dbReference>
<dbReference type="GO" id="GO:0005739">
    <property type="term" value="C:mitochondrion"/>
    <property type="evidence" value="ECO:0007669"/>
    <property type="project" value="TreeGrafter"/>
</dbReference>
<dbReference type="InterPro" id="IPR008927">
    <property type="entry name" value="6-PGluconate_DH-like_C_sf"/>
</dbReference>
<dbReference type="Proteomes" id="UP000326759">
    <property type="component" value="Unassembled WGS sequence"/>
</dbReference>
<dbReference type="GO" id="GO:0051287">
    <property type="term" value="F:NAD binding"/>
    <property type="evidence" value="ECO:0007669"/>
    <property type="project" value="InterPro"/>
</dbReference>
<dbReference type="SUPFAM" id="SSF48179">
    <property type="entry name" value="6-phosphogluconate dehydrogenase C-terminal domain-like"/>
    <property type="match status" value="1"/>
</dbReference>
<name>A0A5N5SYT8_9CRUS</name>
<dbReference type="AlphaFoldDB" id="A0A5N5SYT8"/>
<dbReference type="EMBL" id="SEYY01018702">
    <property type="protein sequence ID" value="KAB7499078.1"/>
    <property type="molecule type" value="Genomic_DNA"/>
</dbReference>
<dbReference type="InterPro" id="IPR013328">
    <property type="entry name" value="6PGD_dom2"/>
</dbReference>
<evidence type="ECO:0000256" key="2">
    <source>
        <dbReference type="ARBA" id="ARBA00023027"/>
    </source>
</evidence>
<evidence type="ECO:0000313" key="4">
    <source>
        <dbReference type="EMBL" id="KAB7499078.1"/>
    </source>
</evidence>
<comment type="caution">
    <text evidence="4">The sequence shown here is derived from an EMBL/GenBank/DDBJ whole genome shotgun (WGS) entry which is preliminary data.</text>
</comment>
<dbReference type="GO" id="GO:0006574">
    <property type="term" value="P:L-valine catabolic process"/>
    <property type="evidence" value="ECO:0007669"/>
    <property type="project" value="TreeGrafter"/>
</dbReference>
<dbReference type="Gene3D" id="1.10.1040.10">
    <property type="entry name" value="N-(1-d-carboxylethyl)-l-norvaline Dehydrogenase, domain 2"/>
    <property type="match status" value="1"/>
</dbReference>
<organism evidence="4 5">
    <name type="scientific">Armadillidium nasatum</name>
    <dbReference type="NCBI Taxonomy" id="96803"/>
    <lineage>
        <taxon>Eukaryota</taxon>
        <taxon>Metazoa</taxon>
        <taxon>Ecdysozoa</taxon>
        <taxon>Arthropoda</taxon>
        <taxon>Crustacea</taxon>
        <taxon>Multicrustacea</taxon>
        <taxon>Malacostraca</taxon>
        <taxon>Eumalacostraca</taxon>
        <taxon>Peracarida</taxon>
        <taxon>Isopoda</taxon>
        <taxon>Oniscidea</taxon>
        <taxon>Crinocheta</taxon>
        <taxon>Armadillidiidae</taxon>
        <taxon>Armadillidium</taxon>
    </lineage>
</organism>
<dbReference type="PANTHER" id="PTHR22981:SF7">
    <property type="entry name" value="3-HYDROXYISOBUTYRATE DEHYDROGENASE, MITOCHONDRIAL"/>
    <property type="match status" value="1"/>
</dbReference>
<keyword evidence="5" id="KW-1185">Reference proteome</keyword>
<sequence>MEKVPASNNYEGGFGVALMAKDLGLVQEAATKSKTPTPLGSLSHQIYRILNDQGYAEKDFSSIFKFLQNES</sequence>
<proteinExistence type="predicted"/>
<protein>
    <submittedName>
        <fullName evidence="4">3-hydroxyisobutyrate dehydrogenase, mitochondrial</fullName>
    </submittedName>
</protein>
<keyword evidence="1" id="KW-0560">Oxidoreductase</keyword>
<dbReference type="InterPro" id="IPR029154">
    <property type="entry name" value="HIBADH-like_NADP-bd"/>
</dbReference>
<reference evidence="4 5" key="1">
    <citation type="journal article" date="2019" name="PLoS Biol.">
        <title>Sex chromosomes control vertical transmission of feminizing Wolbachia symbionts in an isopod.</title>
        <authorList>
            <person name="Becking T."/>
            <person name="Chebbi M.A."/>
            <person name="Giraud I."/>
            <person name="Moumen B."/>
            <person name="Laverre T."/>
            <person name="Caubet Y."/>
            <person name="Peccoud J."/>
            <person name="Gilbert C."/>
            <person name="Cordaux R."/>
        </authorList>
    </citation>
    <scope>NUCLEOTIDE SEQUENCE [LARGE SCALE GENOMIC DNA]</scope>
    <source>
        <strain evidence="4">ANa2</strain>
        <tissue evidence="4">Whole body excluding digestive tract and cuticle</tissue>
    </source>
</reference>
<evidence type="ECO:0000259" key="3">
    <source>
        <dbReference type="Pfam" id="PF14833"/>
    </source>
</evidence>
<keyword evidence="2" id="KW-0520">NAD</keyword>